<evidence type="ECO:0000259" key="5">
    <source>
        <dbReference type="Pfam" id="PF07859"/>
    </source>
</evidence>
<proteinExistence type="inferred from homology"/>
<feature type="domain" description="Alpha/beta hydrolase fold-3" evidence="5">
    <location>
        <begin position="183"/>
        <end position="404"/>
    </location>
</feature>
<keyword evidence="7" id="KW-1185">Reference proteome</keyword>
<dbReference type="SUPFAM" id="SSF53474">
    <property type="entry name" value="alpha/beta-Hydrolases"/>
    <property type="match status" value="1"/>
</dbReference>
<evidence type="ECO:0000256" key="2">
    <source>
        <dbReference type="ARBA" id="ARBA00022801"/>
    </source>
</evidence>
<dbReference type="InterPro" id="IPR033140">
    <property type="entry name" value="Lipase_GDXG_put_SER_AS"/>
</dbReference>
<dbReference type="PROSITE" id="PS01174">
    <property type="entry name" value="LIPASE_GDXG_SER"/>
    <property type="match status" value="1"/>
</dbReference>
<feature type="compositionally biased region" description="Basic and acidic residues" evidence="4">
    <location>
        <begin position="502"/>
        <end position="512"/>
    </location>
</feature>
<accession>A0A1Y2BVU5</accession>
<keyword evidence="2" id="KW-0378">Hydrolase</keyword>
<dbReference type="OrthoDB" id="408631at2759"/>
<dbReference type="GO" id="GO:0016787">
    <property type="term" value="F:hydrolase activity"/>
    <property type="evidence" value="ECO:0007669"/>
    <property type="project" value="UniProtKB-KW"/>
</dbReference>
<dbReference type="InterPro" id="IPR029058">
    <property type="entry name" value="AB_hydrolase_fold"/>
</dbReference>
<evidence type="ECO:0000256" key="1">
    <source>
        <dbReference type="ARBA" id="ARBA00010515"/>
    </source>
</evidence>
<dbReference type="Pfam" id="PF07859">
    <property type="entry name" value="Abhydrolase_3"/>
    <property type="match status" value="1"/>
</dbReference>
<comment type="caution">
    <text evidence="6">The sequence shown here is derived from an EMBL/GenBank/DDBJ whole genome shotgun (WGS) entry which is preliminary data.</text>
</comment>
<dbReference type="AlphaFoldDB" id="A0A1Y2BVU5"/>
<gene>
    <name evidence="6" type="ORF">BCR33DRAFT_768945</name>
</gene>
<name>A0A1Y2BVU5_9FUNG</name>
<dbReference type="InterPro" id="IPR013094">
    <property type="entry name" value="AB_hydrolase_3"/>
</dbReference>
<dbReference type="PROSITE" id="PS01173">
    <property type="entry name" value="LIPASE_GDXG_HIS"/>
    <property type="match status" value="1"/>
</dbReference>
<reference evidence="6 7" key="1">
    <citation type="submission" date="2016-07" db="EMBL/GenBank/DDBJ databases">
        <title>Pervasive Adenine N6-methylation of Active Genes in Fungi.</title>
        <authorList>
            <consortium name="DOE Joint Genome Institute"/>
            <person name="Mondo S.J."/>
            <person name="Dannebaum R.O."/>
            <person name="Kuo R.C."/>
            <person name="Labutti K."/>
            <person name="Haridas S."/>
            <person name="Kuo A."/>
            <person name="Salamov A."/>
            <person name="Ahrendt S.R."/>
            <person name="Lipzen A."/>
            <person name="Sullivan W."/>
            <person name="Andreopoulos W.B."/>
            <person name="Clum A."/>
            <person name="Lindquist E."/>
            <person name="Daum C."/>
            <person name="Ramamoorthy G.K."/>
            <person name="Gryganskyi A."/>
            <person name="Culley D."/>
            <person name="Magnuson J.K."/>
            <person name="James T.Y."/>
            <person name="O'Malley M.A."/>
            <person name="Stajich J.E."/>
            <person name="Spatafora J.W."/>
            <person name="Visel A."/>
            <person name="Grigoriev I.V."/>
        </authorList>
    </citation>
    <scope>NUCLEOTIDE SEQUENCE [LARGE SCALE GENOMIC DNA]</scope>
    <source>
        <strain evidence="6 7">JEL800</strain>
    </source>
</reference>
<dbReference type="InterPro" id="IPR002168">
    <property type="entry name" value="Lipase_GDXG_HIS_AS"/>
</dbReference>
<evidence type="ECO:0000256" key="3">
    <source>
        <dbReference type="PROSITE-ProRule" id="PRU10038"/>
    </source>
</evidence>
<dbReference type="Proteomes" id="UP000193642">
    <property type="component" value="Unassembled WGS sequence"/>
</dbReference>
<comment type="similarity">
    <text evidence="1">Belongs to the 'GDXG' lipolytic enzyme family.</text>
</comment>
<feature type="active site" evidence="3">
    <location>
        <position position="264"/>
    </location>
</feature>
<evidence type="ECO:0000313" key="7">
    <source>
        <dbReference type="Proteomes" id="UP000193642"/>
    </source>
</evidence>
<dbReference type="PANTHER" id="PTHR48081">
    <property type="entry name" value="AB HYDROLASE SUPERFAMILY PROTEIN C4A8.06C"/>
    <property type="match status" value="1"/>
</dbReference>
<protein>
    <recommendedName>
        <fullName evidence="5">Alpha/beta hydrolase fold-3 domain-containing protein</fullName>
    </recommendedName>
</protein>
<organism evidence="6 7">
    <name type="scientific">Rhizoclosmatium globosum</name>
    <dbReference type="NCBI Taxonomy" id="329046"/>
    <lineage>
        <taxon>Eukaryota</taxon>
        <taxon>Fungi</taxon>
        <taxon>Fungi incertae sedis</taxon>
        <taxon>Chytridiomycota</taxon>
        <taxon>Chytridiomycota incertae sedis</taxon>
        <taxon>Chytridiomycetes</taxon>
        <taxon>Chytridiales</taxon>
        <taxon>Chytriomycetaceae</taxon>
        <taxon>Rhizoclosmatium</taxon>
    </lineage>
</organism>
<sequence length="512" mass="55437">MTSALSAKILLPQSVSNICASASASIVNDLPRSLSPASSLSGTSPPKLTAISPTTPVVATKPKWSRQMSFQVPMYRAALEATKTSVRYSRSLLSLIPTSVPDSIQVNHVKLPRRSDIHLDGMTAEQAQGDVDAEWIVHGPAVNAEWKRLRGLKVSKPKVGATPSPTTTVSSSALPKQLQETIVLYFHGGAYFMGSPATTRNLTTLFSEHSGCRVLSVGYRLAPENPYPIPLFDAISAYLALIDPPAGSGMPRYKPEQIVFAGDSAGGGLAIALAIWIRDNGGTKWKKPAGIVALAPWLDLTHSQPSFHLNTLDYIPPTVADPSHITPRRSHYYTTDDAQNSHPYVSPLFASDTPLDPSTHLPPTLIQLGSRERLRDEGLMFAADSFSGSPVRVEVYQDMVHIFQAFAARGEEIAVKALSRVGEFIRNVASTATAGEVEAEGEEEGVVSHPTRKGFLYVSEGSVTEIGRDGALEIVEEAREQLLSQSLEKEREKSGRGSLSEVEEKIQREMEF</sequence>
<dbReference type="EMBL" id="MCGO01000042">
    <property type="protein sequence ID" value="ORY38794.1"/>
    <property type="molecule type" value="Genomic_DNA"/>
</dbReference>
<dbReference type="Gene3D" id="3.40.50.1820">
    <property type="entry name" value="alpha/beta hydrolase"/>
    <property type="match status" value="1"/>
</dbReference>
<dbReference type="InterPro" id="IPR050300">
    <property type="entry name" value="GDXG_lipolytic_enzyme"/>
</dbReference>
<evidence type="ECO:0000256" key="4">
    <source>
        <dbReference type="SAM" id="MobiDB-lite"/>
    </source>
</evidence>
<evidence type="ECO:0000313" key="6">
    <source>
        <dbReference type="EMBL" id="ORY38794.1"/>
    </source>
</evidence>
<dbReference type="STRING" id="329046.A0A1Y2BVU5"/>
<feature type="region of interest" description="Disordered" evidence="4">
    <location>
        <begin position="485"/>
        <end position="512"/>
    </location>
</feature>
<dbReference type="PANTHER" id="PTHR48081:SF8">
    <property type="entry name" value="ALPHA_BETA HYDROLASE FOLD-3 DOMAIN-CONTAINING PROTEIN-RELATED"/>
    <property type="match status" value="1"/>
</dbReference>